<organism evidence="4 5">
    <name type="scientific">Actinocorallia longicatena</name>
    <dbReference type="NCBI Taxonomy" id="111803"/>
    <lineage>
        <taxon>Bacteria</taxon>
        <taxon>Bacillati</taxon>
        <taxon>Actinomycetota</taxon>
        <taxon>Actinomycetes</taxon>
        <taxon>Streptosporangiales</taxon>
        <taxon>Thermomonosporaceae</taxon>
        <taxon>Actinocorallia</taxon>
    </lineage>
</organism>
<dbReference type="RefSeq" id="WP_344821390.1">
    <property type="nucleotide sequence ID" value="NZ_BAAAUV010000001.1"/>
</dbReference>
<dbReference type="Gene3D" id="3.40.50.2000">
    <property type="entry name" value="Glycogen Phosphorylase B"/>
    <property type="match status" value="2"/>
</dbReference>
<dbReference type="PANTHER" id="PTHR12526:SF510">
    <property type="entry name" value="D-INOSITOL 3-PHOSPHATE GLYCOSYLTRANSFERASE"/>
    <property type="match status" value="1"/>
</dbReference>
<dbReference type="PANTHER" id="PTHR12526">
    <property type="entry name" value="GLYCOSYLTRANSFERASE"/>
    <property type="match status" value="1"/>
</dbReference>
<evidence type="ECO:0000313" key="5">
    <source>
        <dbReference type="Proteomes" id="UP001501237"/>
    </source>
</evidence>
<dbReference type="Pfam" id="PF13692">
    <property type="entry name" value="Glyco_trans_1_4"/>
    <property type="match status" value="1"/>
</dbReference>
<evidence type="ECO:0000256" key="2">
    <source>
        <dbReference type="ARBA" id="ARBA00022679"/>
    </source>
</evidence>
<comment type="caution">
    <text evidence="4">The sequence shown here is derived from an EMBL/GenBank/DDBJ whole genome shotgun (WGS) entry which is preliminary data.</text>
</comment>
<dbReference type="CDD" id="cd03801">
    <property type="entry name" value="GT4_PimA-like"/>
    <property type="match status" value="1"/>
</dbReference>
<sequence length="417" mass="44914">MRVLLAQNMFFHRTHGGASKSNRILMRDLAARGHECAVVAPVSGELGHTGLEDLVGGLEAGGAELESVSEELVVARLDGVLAHLVVRPSRLPAQARRCLGEFAPDWTLVPSDDPGLMMLGVAHRATPGRVVYLAHTLQQLPFGPRAFYPSEAGTRLVRRSAGVVAVSRTAQSYLRTWGEIDSTLVRPHVYGPGPHPVHHGTAVTMINPCGYKGLPIFLALADALPEVRFLAVPTWGTTPHDLAELALRPNIELAEATDDTDAIWARSRIVVVPSLWDETFGYTAVEPMLRGVPVLASDVGGLGEAKLGVPYLLPVRPIEGYAALGGRPEPRIPEQDPRPWIDAVRALLDDPEHHARIAELSRRKASEFVASLDPADLETYLAGLRPSPPIGAAARPGLPSDRHRLAALVHLLTKEGT</sequence>
<evidence type="ECO:0000256" key="1">
    <source>
        <dbReference type="ARBA" id="ARBA00022676"/>
    </source>
</evidence>
<dbReference type="SUPFAM" id="SSF53756">
    <property type="entry name" value="UDP-Glycosyltransferase/glycogen phosphorylase"/>
    <property type="match status" value="1"/>
</dbReference>
<feature type="domain" description="Glycosyltransferase subfamily 4-like N-terminal" evidence="3">
    <location>
        <begin position="16"/>
        <end position="180"/>
    </location>
</feature>
<evidence type="ECO:0000313" key="4">
    <source>
        <dbReference type="EMBL" id="GAA3194206.1"/>
    </source>
</evidence>
<evidence type="ECO:0000259" key="3">
    <source>
        <dbReference type="Pfam" id="PF13439"/>
    </source>
</evidence>
<keyword evidence="5" id="KW-1185">Reference proteome</keyword>
<accession>A0ABP6PXX2</accession>
<gene>
    <name evidence="4" type="ORF">GCM10010468_03920</name>
</gene>
<dbReference type="Pfam" id="PF13439">
    <property type="entry name" value="Glyco_transf_4"/>
    <property type="match status" value="1"/>
</dbReference>
<keyword evidence="1" id="KW-0328">Glycosyltransferase</keyword>
<proteinExistence type="predicted"/>
<keyword evidence="2" id="KW-0808">Transferase</keyword>
<reference evidence="5" key="1">
    <citation type="journal article" date="2019" name="Int. J. Syst. Evol. Microbiol.">
        <title>The Global Catalogue of Microorganisms (GCM) 10K type strain sequencing project: providing services to taxonomists for standard genome sequencing and annotation.</title>
        <authorList>
            <consortium name="The Broad Institute Genomics Platform"/>
            <consortium name="The Broad Institute Genome Sequencing Center for Infectious Disease"/>
            <person name="Wu L."/>
            <person name="Ma J."/>
        </authorList>
    </citation>
    <scope>NUCLEOTIDE SEQUENCE [LARGE SCALE GENOMIC DNA]</scope>
    <source>
        <strain evidence="5">JCM 9377</strain>
    </source>
</reference>
<dbReference type="Proteomes" id="UP001501237">
    <property type="component" value="Unassembled WGS sequence"/>
</dbReference>
<dbReference type="EMBL" id="BAAAUV010000001">
    <property type="protein sequence ID" value="GAA3194206.1"/>
    <property type="molecule type" value="Genomic_DNA"/>
</dbReference>
<name>A0ABP6PXX2_9ACTN</name>
<protein>
    <recommendedName>
        <fullName evidence="3">Glycosyltransferase subfamily 4-like N-terminal domain-containing protein</fullName>
    </recommendedName>
</protein>
<dbReference type="InterPro" id="IPR028098">
    <property type="entry name" value="Glyco_trans_4-like_N"/>
</dbReference>